<organism evidence="2 3">
    <name type="scientific">Aspergillus wentii DTO 134E9</name>
    <dbReference type="NCBI Taxonomy" id="1073089"/>
    <lineage>
        <taxon>Eukaryota</taxon>
        <taxon>Fungi</taxon>
        <taxon>Dikarya</taxon>
        <taxon>Ascomycota</taxon>
        <taxon>Pezizomycotina</taxon>
        <taxon>Eurotiomycetes</taxon>
        <taxon>Eurotiomycetidae</taxon>
        <taxon>Eurotiales</taxon>
        <taxon>Aspergillaceae</taxon>
        <taxon>Aspergillus</taxon>
        <taxon>Aspergillus subgen. Cremei</taxon>
    </lineage>
</organism>
<dbReference type="RefSeq" id="XP_040688271.1">
    <property type="nucleotide sequence ID" value="XM_040838544.1"/>
</dbReference>
<dbReference type="CDD" id="cd08948">
    <property type="entry name" value="5beta-POR_like_SDR_a"/>
    <property type="match status" value="1"/>
</dbReference>
<dbReference type="InterPro" id="IPR055222">
    <property type="entry name" value="PRISE-like_Rossmann-fold"/>
</dbReference>
<gene>
    <name evidence="2" type="ORF">ASPWEDRAFT_60916</name>
</gene>
<dbReference type="AlphaFoldDB" id="A0A1L9RI48"/>
<accession>A0A1L9RI48</accession>
<dbReference type="PANTHER" id="PTHR32487">
    <property type="entry name" value="3-OXO-DELTA(4,5)-STEROID 5-BETA-REDUCTASE"/>
    <property type="match status" value="1"/>
</dbReference>
<dbReference type="VEuPathDB" id="FungiDB:ASPWEDRAFT_60916"/>
<evidence type="ECO:0000259" key="1">
    <source>
        <dbReference type="Pfam" id="PF22917"/>
    </source>
</evidence>
<protein>
    <recommendedName>
        <fullName evidence="1">PRISE-like Rossmann-fold domain-containing protein</fullName>
    </recommendedName>
</protein>
<name>A0A1L9RI48_ASPWE</name>
<dbReference type="PANTHER" id="PTHR32487:SF4">
    <property type="entry name" value="SIRQ PROTEIN"/>
    <property type="match status" value="1"/>
</dbReference>
<dbReference type="EMBL" id="KV878213">
    <property type="protein sequence ID" value="OJJ34595.1"/>
    <property type="molecule type" value="Genomic_DNA"/>
</dbReference>
<dbReference type="Proteomes" id="UP000184383">
    <property type="component" value="Unassembled WGS sequence"/>
</dbReference>
<feature type="domain" description="PRISE-like Rossmann-fold" evidence="1">
    <location>
        <begin position="8"/>
        <end position="314"/>
    </location>
</feature>
<evidence type="ECO:0000313" key="3">
    <source>
        <dbReference type="Proteomes" id="UP000184383"/>
    </source>
</evidence>
<reference evidence="3" key="1">
    <citation type="journal article" date="2017" name="Genome Biol.">
        <title>Comparative genomics reveals high biological diversity and specific adaptations in the industrially and medically important fungal genus Aspergillus.</title>
        <authorList>
            <person name="de Vries R.P."/>
            <person name="Riley R."/>
            <person name="Wiebenga A."/>
            <person name="Aguilar-Osorio G."/>
            <person name="Amillis S."/>
            <person name="Uchima C.A."/>
            <person name="Anderluh G."/>
            <person name="Asadollahi M."/>
            <person name="Askin M."/>
            <person name="Barry K."/>
            <person name="Battaglia E."/>
            <person name="Bayram O."/>
            <person name="Benocci T."/>
            <person name="Braus-Stromeyer S.A."/>
            <person name="Caldana C."/>
            <person name="Canovas D."/>
            <person name="Cerqueira G.C."/>
            <person name="Chen F."/>
            <person name="Chen W."/>
            <person name="Choi C."/>
            <person name="Clum A."/>
            <person name="Dos Santos R.A."/>
            <person name="Damasio A.R."/>
            <person name="Diallinas G."/>
            <person name="Emri T."/>
            <person name="Fekete E."/>
            <person name="Flipphi M."/>
            <person name="Freyberg S."/>
            <person name="Gallo A."/>
            <person name="Gournas C."/>
            <person name="Habgood R."/>
            <person name="Hainaut M."/>
            <person name="Harispe M.L."/>
            <person name="Henrissat B."/>
            <person name="Hilden K.S."/>
            <person name="Hope R."/>
            <person name="Hossain A."/>
            <person name="Karabika E."/>
            <person name="Karaffa L."/>
            <person name="Karanyi Z."/>
            <person name="Krasevec N."/>
            <person name="Kuo A."/>
            <person name="Kusch H."/>
            <person name="LaButti K."/>
            <person name="Lagendijk E.L."/>
            <person name="Lapidus A."/>
            <person name="Levasseur A."/>
            <person name="Lindquist E."/>
            <person name="Lipzen A."/>
            <person name="Logrieco A.F."/>
            <person name="MacCabe A."/>
            <person name="Maekelae M.R."/>
            <person name="Malavazi I."/>
            <person name="Melin P."/>
            <person name="Meyer V."/>
            <person name="Mielnichuk N."/>
            <person name="Miskei M."/>
            <person name="Molnar A.P."/>
            <person name="Mule G."/>
            <person name="Ngan C.Y."/>
            <person name="Orejas M."/>
            <person name="Orosz E."/>
            <person name="Ouedraogo J.P."/>
            <person name="Overkamp K.M."/>
            <person name="Park H.-S."/>
            <person name="Perrone G."/>
            <person name="Piumi F."/>
            <person name="Punt P.J."/>
            <person name="Ram A.F."/>
            <person name="Ramon A."/>
            <person name="Rauscher S."/>
            <person name="Record E."/>
            <person name="Riano-Pachon D.M."/>
            <person name="Robert V."/>
            <person name="Roehrig J."/>
            <person name="Ruller R."/>
            <person name="Salamov A."/>
            <person name="Salih N.S."/>
            <person name="Samson R.A."/>
            <person name="Sandor E."/>
            <person name="Sanguinetti M."/>
            <person name="Schuetze T."/>
            <person name="Sepcic K."/>
            <person name="Shelest E."/>
            <person name="Sherlock G."/>
            <person name="Sophianopoulou V."/>
            <person name="Squina F.M."/>
            <person name="Sun H."/>
            <person name="Susca A."/>
            <person name="Todd R.B."/>
            <person name="Tsang A."/>
            <person name="Unkles S.E."/>
            <person name="van de Wiele N."/>
            <person name="van Rossen-Uffink D."/>
            <person name="Oliveira J.V."/>
            <person name="Vesth T.C."/>
            <person name="Visser J."/>
            <person name="Yu J.-H."/>
            <person name="Zhou M."/>
            <person name="Andersen M.R."/>
            <person name="Archer D.B."/>
            <person name="Baker S.E."/>
            <person name="Benoit I."/>
            <person name="Brakhage A.A."/>
            <person name="Braus G.H."/>
            <person name="Fischer R."/>
            <person name="Frisvad J.C."/>
            <person name="Goldman G.H."/>
            <person name="Houbraken J."/>
            <person name="Oakley B."/>
            <person name="Pocsi I."/>
            <person name="Scazzocchio C."/>
            <person name="Seiboth B."/>
            <person name="vanKuyk P.A."/>
            <person name="Wortman J."/>
            <person name="Dyer P.S."/>
            <person name="Grigoriev I.V."/>
        </authorList>
    </citation>
    <scope>NUCLEOTIDE SEQUENCE [LARGE SCALE GENOMIC DNA]</scope>
    <source>
        <strain evidence="3">DTO 134E9</strain>
    </source>
</reference>
<keyword evidence="3" id="KW-1185">Reference proteome</keyword>
<dbReference type="InterPro" id="IPR036291">
    <property type="entry name" value="NAD(P)-bd_dom_sf"/>
</dbReference>
<evidence type="ECO:0000313" key="2">
    <source>
        <dbReference type="EMBL" id="OJJ34595.1"/>
    </source>
</evidence>
<proteinExistence type="predicted"/>
<dbReference type="SUPFAM" id="SSF51735">
    <property type="entry name" value="NAD(P)-binding Rossmann-fold domains"/>
    <property type="match status" value="1"/>
</dbReference>
<dbReference type="STRING" id="1073089.A0A1L9RI48"/>
<dbReference type="GeneID" id="63754392"/>
<dbReference type="Gene3D" id="3.40.50.720">
    <property type="entry name" value="NAD(P)-binding Rossmann-like Domain"/>
    <property type="match status" value="1"/>
</dbReference>
<dbReference type="Pfam" id="PF22917">
    <property type="entry name" value="PRISE"/>
    <property type="match status" value="1"/>
</dbReference>
<dbReference type="OrthoDB" id="1731983at2759"/>
<sequence>MSATNRHALVLGASGVAGWAVVNELLEGYPAKGTFSKVTAAVNRPLKVEESGWPSPSDIDFRLISGVNLRDGGDLVDSIPDLHSVTHLYYFAYQQNDDPPTEISTNLTMLDGVIKSLAKHAVDFQFVVVPTGTRAYGYYVPGGVFKPPFREDMGRLPEPEGSKLFYYAMEDYLHKASSGQPWTWCEVRPDAIIGFTPNGSTFSLAAHWYNYLSLYAAVEGPGASIPYPGNLTAYKSLFNGASADIIARFSIYASLHPEQTGNGEIYNIADEDRPQSMEHIWPAVAGAFGLKGTPPVENQEPLLLRPSDYMAVHGHKQPAFSGSQLTKGNWIDDFGSWYTFDRPLALDKIRAVGFDEQRDAADAYVKTLKLFQAADNKGK</sequence>